<accession>A0A453CHR8</accession>
<organism evidence="5 6">
    <name type="scientific">Aegilops tauschii subsp. strangulata</name>
    <name type="common">Goatgrass</name>
    <dbReference type="NCBI Taxonomy" id="200361"/>
    <lineage>
        <taxon>Eukaryota</taxon>
        <taxon>Viridiplantae</taxon>
        <taxon>Streptophyta</taxon>
        <taxon>Embryophyta</taxon>
        <taxon>Tracheophyta</taxon>
        <taxon>Spermatophyta</taxon>
        <taxon>Magnoliopsida</taxon>
        <taxon>Liliopsida</taxon>
        <taxon>Poales</taxon>
        <taxon>Poaceae</taxon>
        <taxon>BOP clade</taxon>
        <taxon>Pooideae</taxon>
        <taxon>Triticodae</taxon>
        <taxon>Triticeae</taxon>
        <taxon>Triticinae</taxon>
        <taxon>Aegilops</taxon>
    </lineage>
</organism>
<proteinExistence type="inferred from homology"/>
<feature type="chain" id="PRO_5019123680" description="Hexosyltransferase" evidence="4">
    <location>
        <begin position="30"/>
        <end position="199"/>
    </location>
</feature>
<dbReference type="Pfam" id="PF01501">
    <property type="entry name" value="Glyco_transf_8"/>
    <property type="match status" value="1"/>
</dbReference>
<dbReference type="InterPro" id="IPR002495">
    <property type="entry name" value="Glyco_trans_8"/>
</dbReference>
<keyword evidence="1" id="KW-0808">Transferase</keyword>
<dbReference type="EnsemblPlants" id="AET2Gv20852200.13">
    <property type="protein sequence ID" value="AET2Gv20852200.13"/>
    <property type="gene ID" value="AET2Gv20852200"/>
</dbReference>
<evidence type="ECO:0000313" key="5">
    <source>
        <dbReference type="EnsemblPlants" id="AET2Gv20852200.13"/>
    </source>
</evidence>
<evidence type="ECO:0000256" key="3">
    <source>
        <dbReference type="RuleBase" id="RU362027"/>
    </source>
</evidence>
<dbReference type="GO" id="GO:0016757">
    <property type="term" value="F:glycosyltransferase activity"/>
    <property type="evidence" value="ECO:0007669"/>
    <property type="project" value="UniProtKB-KW"/>
</dbReference>
<keyword evidence="4" id="KW-0732">Signal</keyword>
<keyword evidence="2" id="KW-0464">Manganese</keyword>
<dbReference type="CDD" id="cd02537">
    <property type="entry name" value="GT8_Glycogenin"/>
    <property type="match status" value="1"/>
</dbReference>
<reference evidence="6" key="2">
    <citation type="journal article" date="2017" name="Nat. Plants">
        <title>The Aegilops tauschii genome reveals multiple impacts of transposons.</title>
        <authorList>
            <person name="Zhao G."/>
            <person name="Zou C."/>
            <person name="Li K."/>
            <person name="Wang K."/>
            <person name="Li T."/>
            <person name="Gao L."/>
            <person name="Zhang X."/>
            <person name="Wang H."/>
            <person name="Yang Z."/>
            <person name="Liu X."/>
            <person name="Jiang W."/>
            <person name="Mao L."/>
            <person name="Kong X."/>
            <person name="Jiao Y."/>
            <person name="Jia J."/>
        </authorList>
    </citation>
    <scope>NUCLEOTIDE SEQUENCE [LARGE SCALE GENOMIC DNA]</scope>
    <source>
        <strain evidence="6">cv. AL8/78</strain>
    </source>
</reference>
<dbReference type="EC" id="2.4.1.-" evidence="3"/>
<protein>
    <recommendedName>
        <fullName evidence="3">Hexosyltransferase</fullName>
        <ecNumber evidence="3">2.4.1.-</ecNumber>
    </recommendedName>
</protein>
<dbReference type="Gramene" id="AET2Gv20852200.13">
    <property type="protein sequence ID" value="AET2Gv20852200.13"/>
    <property type="gene ID" value="AET2Gv20852200"/>
</dbReference>
<dbReference type="Proteomes" id="UP000015105">
    <property type="component" value="Chromosome 2D"/>
</dbReference>
<evidence type="ECO:0000256" key="2">
    <source>
        <dbReference type="ARBA" id="ARBA00023211"/>
    </source>
</evidence>
<comment type="similarity">
    <text evidence="3">Belongs to the glycosyltransferase 8 family.</text>
</comment>
<name>A0A453CHR8_AEGTS</name>
<reference evidence="5" key="5">
    <citation type="journal article" date="2021" name="G3 (Bethesda)">
        <title>Aegilops tauschii genome assembly Aet v5.0 features greater sequence contiguity and improved annotation.</title>
        <authorList>
            <person name="Wang L."/>
            <person name="Zhu T."/>
            <person name="Rodriguez J.C."/>
            <person name="Deal K.R."/>
            <person name="Dubcovsky J."/>
            <person name="McGuire P.E."/>
            <person name="Lux T."/>
            <person name="Spannagl M."/>
            <person name="Mayer K.F.X."/>
            <person name="Baldrich P."/>
            <person name="Meyers B.C."/>
            <person name="Huo N."/>
            <person name="Gu Y.Q."/>
            <person name="Zhou H."/>
            <person name="Devos K.M."/>
            <person name="Bennetzen J.L."/>
            <person name="Unver T."/>
            <person name="Budak H."/>
            <person name="Gulick P.J."/>
            <person name="Galiba G."/>
            <person name="Kalapos B."/>
            <person name="Nelson D.R."/>
            <person name="Li P."/>
            <person name="You F.M."/>
            <person name="Luo M.C."/>
            <person name="Dvorak J."/>
        </authorList>
    </citation>
    <scope>NUCLEOTIDE SEQUENCE [LARGE SCALE GENOMIC DNA]</scope>
    <source>
        <strain evidence="5">cv. AL8/78</strain>
    </source>
</reference>
<feature type="signal peptide" evidence="4">
    <location>
        <begin position="1"/>
        <end position="29"/>
    </location>
</feature>
<evidence type="ECO:0000256" key="4">
    <source>
        <dbReference type="SAM" id="SignalP"/>
    </source>
</evidence>
<evidence type="ECO:0000256" key="1">
    <source>
        <dbReference type="ARBA" id="ARBA00022676"/>
    </source>
</evidence>
<dbReference type="InterPro" id="IPR029044">
    <property type="entry name" value="Nucleotide-diphossugar_trans"/>
</dbReference>
<dbReference type="Gene3D" id="3.90.550.10">
    <property type="entry name" value="Spore Coat Polysaccharide Biosynthesis Protein SpsA, Chain A"/>
    <property type="match status" value="1"/>
</dbReference>
<dbReference type="PANTHER" id="PTHR11183">
    <property type="entry name" value="GLYCOGENIN SUBFAMILY MEMBER"/>
    <property type="match status" value="1"/>
</dbReference>
<dbReference type="SUPFAM" id="SSF53448">
    <property type="entry name" value="Nucleotide-diphospho-sugar transferases"/>
    <property type="match status" value="1"/>
</dbReference>
<keyword evidence="6" id="KW-1185">Reference proteome</keyword>
<dbReference type="InterPro" id="IPR050587">
    <property type="entry name" value="GNT1/Glycosyltrans_8"/>
</dbReference>
<sequence length="199" mass="21906">GRASMGPPPSRLPLLAALVAAALLAGAAAATEEAYVTLLYGDEFVLGVRVLGKSIRDTGTRRDMVVLVSDGVSEYSRQLLEADGWIVKRITLLANPNQVRPTRFWGVYTKLKIFNMTSYKKVVYLDADTVVVRSIEDVFKCGKFCGNLKHSERMNSGVMVVEPSETVFKDMISQVDRLPSYTGGQCTSFPIIFRGSRFS</sequence>
<evidence type="ECO:0000313" key="6">
    <source>
        <dbReference type="Proteomes" id="UP000015105"/>
    </source>
</evidence>
<reference evidence="5" key="3">
    <citation type="journal article" date="2017" name="Nature">
        <title>Genome sequence of the progenitor of the wheat D genome Aegilops tauschii.</title>
        <authorList>
            <person name="Luo M.C."/>
            <person name="Gu Y.Q."/>
            <person name="Puiu D."/>
            <person name="Wang H."/>
            <person name="Twardziok S.O."/>
            <person name="Deal K.R."/>
            <person name="Huo N."/>
            <person name="Zhu T."/>
            <person name="Wang L."/>
            <person name="Wang Y."/>
            <person name="McGuire P.E."/>
            <person name="Liu S."/>
            <person name="Long H."/>
            <person name="Ramasamy R.K."/>
            <person name="Rodriguez J.C."/>
            <person name="Van S.L."/>
            <person name="Yuan L."/>
            <person name="Wang Z."/>
            <person name="Xia Z."/>
            <person name="Xiao L."/>
            <person name="Anderson O.D."/>
            <person name="Ouyang S."/>
            <person name="Liang Y."/>
            <person name="Zimin A.V."/>
            <person name="Pertea G."/>
            <person name="Qi P."/>
            <person name="Bennetzen J.L."/>
            <person name="Dai X."/>
            <person name="Dawson M.W."/>
            <person name="Muller H.G."/>
            <person name="Kugler K."/>
            <person name="Rivarola-Duarte L."/>
            <person name="Spannagl M."/>
            <person name="Mayer K.F.X."/>
            <person name="Lu F.H."/>
            <person name="Bevan M.W."/>
            <person name="Leroy P."/>
            <person name="Li P."/>
            <person name="You F.M."/>
            <person name="Sun Q."/>
            <person name="Liu Z."/>
            <person name="Lyons E."/>
            <person name="Wicker T."/>
            <person name="Salzberg S.L."/>
            <person name="Devos K.M."/>
            <person name="Dvorak J."/>
        </authorList>
    </citation>
    <scope>NUCLEOTIDE SEQUENCE [LARGE SCALE GENOMIC DNA]</scope>
    <source>
        <strain evidence="5">cv. AL8/78</strain>
    </source>
</reference>
<keyword evidence="1" id="KW-0328">Glycosyltransferase</keyword>
<dbReference type="AlphaFoldDB" id="A0A453CHR8"/>
<reference evidence="5" key="4">
    <citation type="submission" date="2019-03" db="UniProtKB">
        <authorList>
            <consortium name="EnsemblPlants"/>
        </authorList>
    </citation>
    <scope>IDENTIFICATION</scope>
</reference>
<reference evidence="6" key="1">
    <citation type="journal article" date="2014" name="Science">
        <title>Ancient hybridizations among the ancestral genomes of bread wheat.</title>
        <authorList>
            <consortium name="International Wheat Genome Sequencing Consortium,"/>
            <person name="Marcussen T."/>
            <person name="Sandve S.R."/>
            <person name="Heier L."/>
            <person name="Spannagl M."/>
            <person name="Pfeifer M."/>
            <person name="Jakobsen K.S."/>
            <person name="Wulff B.B."/>
            <person name="Steuernagel B."/>
            <person name="Mayer K.F."/>
            <person name="Olsen O.A."/>
        </authorList>
    </citation>
    <scope>NUCLEOTIDE SEQUENCE [LARGE SCALE GENOMIC DNA]</scope>
    <source>
        <strain evidence="6">cv. AL8/78</strain>
    </source>
</reference>